<protein>
    <submittedName>
        <fullName evidence="1">Uncharacterized protein</fullName>
    </submittedName>
</protein>
<gene>
    <name evidence="1" type="ORF">MSTE_01595</name>
</gene>
<organism evidence="1 2">
    <name type="scientific">[Mycobacterium] stephanolepidis</name>
    <dbReference type="NCBI Taxonomy" id="1520670"/>
    <lineage>
        <taxon>Bacteria</taxon>
        <taxon>Bacillati</taxon>
        <taxon>Actinomycetota</taxon>
        <taxon>Actinomycetes</taxon>
        <taxon>Mycobacteriales</taxon>
        <taxon>Mycobacteriaceae</taxon>
        <taxon>Mycobacteroides</taxon>
    </lineage>
</organism>
<proteinExistence type="predicted"/>
<reference evidence="1 2" key="2">
    <citation type="journal article" date="2017" name="Int. J. Syst. Evol. Microbiol.">
        <title>Mycobacterium stephanolepidis sp. nov., a rapidly growing species related to Mycobacterium chelonae, isolated from marine teleost fish, Stephanolepis cirrhifer.</title>
        <authorList>
            <person name="Fukano H."/>
            <person name="Wada S."/>
            <person name="Kurata O."/>
            <person name="Katayama K."/>
            <person name="Fujiwara N."/>
            <person name="Hoshino Y."/>
        </authorList>
    </citation>
    <scope>NUCLEOTIDE SEQUENCE [LARGE SCALE GENOMIC DNA]</scope>
    <source>
        <strain evidence="1 2">NJB0901</strain>
    </source>
</reference>
<accession>A0A1Z4EVD4</accession>
<sequence length="108" mass="10896">MRGEKAVRQSLIAIAAVVAMIGVSLGGADTAAAAPSGGNANDVINELKANGYRVIITRSGGGDLSKCTVASVEKQSPVTDVGAGRDAQNYPTTVPVTSRKIAVVALRC</sequence>
<name>A0A1Z4EVD4_9MYCO</name>
<reference evidence="2" key="1">
    <citation type="journal article" date="2017" name="Genome Announc.">
        <title>Complete Genome Sequence of Mycobacterium stephanolepidis.</title>
        <authorList>
            <person name="Fukano H."/>
            <person name="Yoshida M."/>
            <person name="Katayama Y."/>
            <person name="Omatsu T."/>
            <person name="Mizutani T."/>
            <person name="Kurata O."/>
            <person name="Wada S."/>
            <person name="Hoshino Y."/>
        </authorList>
    </citation>
    <scope>NUCLEOTIDE SEQUENCE [LARGE SCALE GENOMIC DNA]</scope>
    <source>
        <strain evidence="2">NJB0901</strain>
    </source>
</reference>
<dbReference type="Proteomes" id="UP000217954">
    <property type="component" value="Chromosome"/>
</dbReference>
<evidence type="ECO:0000313" key="2">
    <source>
        <dbReference type="Proteomes" id="UP000217954"/>
    </source>
</evidence>
<dbReference type="EMBL" id="AP018165">
    <property type="protein sequence ID" value="BAX96915.1"/>
    <property type="molecule type" value="Genomic_DNA"/>
</dbReference>
<dbReference type="AlphaFoldDB" id="A0A1Z4EVD4"/>
<keyword evidence="2" id="KW-1185">Reference proteome</keyword>
<dbReference type="KEGG" id="mste:MSTE_01595"/>
<evidence type="ECO:0000313" key="1">
    <source>
        <dbReference type="EMBL" id="BAX96915.1"/>
    </source>
</evidence>